<proteinExistence type="predicted"/>
<sequence length="123" mass="14061">MLFLDAQIQIPSYGLPEPVREGEWDRAPANSKNSGQSGRNLQKPGKYDKAKALSQRALAIIEKVFGPEHPETSLPQHNLARIYVSYGKYDEVELLYHDFHNLLVQHLRLVVFTLDIVEHNQIV</sequence>
<evidence type="ECO:0000256" key="3">
    <source>
        <dbReference type="ARBA" id="ARBA00022737"/>
    </source>
</evidence>
<dbReference type="EMBL" id="RBNI01018600">
    <property type="protein sequence ID" value="RUO97068.1"/>
    <property type="molecule type" value="Genomic_DNA"/>
</dbReference>
<accession>A0A433A2Z8</accession>
<dbReference type="GO" id="GO:0019894">
    <property type="term" value="F:kinesin binding"/>
    <property type="evidence" value="ECO:0007669"/>
    <property type="project" value="TreeGrafter"/>
</dbReference>
<dbReference type="Pfam" id="PF13424">
    <property type="entry name" value="TPR_12"/>
    <property type="match status" value="1"/>
</dbReference>
<evidence type="ECO:0000256" key="2">
    <source>
        <dbReference type="ARBA" id="ARBA00022490"/>
    </source>
</evidence>
<protein>
    <recommendedName>
        <fullName evidence="8">Tetratricopeptide repeat-domain-containing protein</fullName>
    </recommendedName>
</protein>
<evidence type="ECO:0000313" key="7">
    <source>
        <dbReference type="Proteomes" id="UP000268093"/>
    </source>
</evidence>
<dbReference type="InterPro" id="IPR002151">
    <property type="entry name" value="Kinesin_light"/>
</dbReference>
<dbReference type="Proteomes" id="UP000268093">
    <property type="component" value="Unassembled WGS sequence"/>
</dbReference>
<evidence type="ECO:0000256" key="4">
    <source>
        <dbReference type="ARBA" id="ARBA00022803"/>
    </source>
</evidence>
<dbReference type="Gene3D" id="1.25.40.10">
    <property type="entry name" value="Tetratricopeptide repeat domain"/>
    <property type="match status" value="1"/>
</dbReference>
<name>A0A433A2Z8_9FUNG</name>
<organism evidence="6 7">
    <name type="scientific">Jimgerdemannia flammicorona</name>
    <dbReference type="NCBI Taxonomy" id="994334"/>
    <lineage>
        <taxon>Eukaryota</taxon>
        <taxon>Fungi</taxon>
        <taxon>Fungi incertae sedis</taxon>
        <taxon>Mucoromycota</taxon>
        <taxon>Mucoromycotina</taxon>
        <taxon>Endogonomycetes</taxon>
        <taxon>Endogonales</taxon>
        <taxon>Endogonaceae</taxon>
        <taxon>Jimgerdemannia</taxon>
    </lineage>
</organism>
<feature type="compositionally biased region" description="Polar residues" evidence="5">
    <location>
        <begin position="30"/>
        <end position="40"/>
    </location>
</feature>
<gene>
    <name evidence="6" type="ORF">BC936DRAFT_141039</name>
</gene>
<comment type="subcellular location">
    <subcellularLocation>
        <location evidence="1">Cytoplasm</location>
    </subcellularLocation>
</comment>
<evidence type="ECO:0008006" key="8">
    <source>
        <dbReference type="Google" id="ProtNLM"/>
    </source>
</evidence>
<dbReference type="GO" id="GO:0007018">
    <property type="term" value="P:microtubule-based movement"/>
    <property type="evidence" value="ECO:0007669"/>
    <property type="project" value="TreeGrafter"/>
</dbReference>
<keyword evidence="3" id="KW-0677">Repeat</keyword>
<dbReference type="PANTHER" id="PTHR45783:SF3">
    <property type="entry name" value="KINESIN LIGHT CHAIN"/>
    <property type="match status" value="1"/>
</dbReference>
<keyword evidence="7" id="KW-1185">Reference proteome</keyword>
<dbReference type="GO" id="GO:0005737">
    <property type="term" value="C:cytoplasm"/>
    <property type="evidence" value="ECO:0007669"/>
    <property type="project" value="UniProtKB-SubCell"/>
</dbReference>
<keyword evidence="2" id="KW-0963">Cytoplasm</keyword>
<dbReference type="SUPFAM" id="SSF48452">
    <property type="entry name" value="TPR-like"/>
    <property type="match status" value="1"/>
</dbReference>
<reference evidence="6 7" key="1">
    <citation type="journal article" date="2018" name="New Phytol.">
        <title>Phylogenomics of Endogonaceae and evolution of mycorrhizas within Mucoromycota.</title>
        <authorList>
            <person name="Chang Y."/>
            <person name="Desiro A."/>
            <person name="Na H."/>
            <person name="Sandor L."/>
            <person name="Lipzen A."/>
            <person name="Clum A."/>
            <person name="Barry K."/>
            <person name="Grigoriev I.V."/>
            <person name="Martin F.M."/>
            <person name="Stajich J.E."/>
            <person name="Smith M.E."/>
            <person name="Bonito G."/>
            <person name="Spatafora J.W."/>
        </authorList>
    </citation>
    <scope>NUCLEOTIDE SEQUENCE [LARGE SCALE GENOMIC DNA]</scope>
    <source>
        <strain evidence="6 7">GMNB39</strain>
    </source>
</reference>
<dbReference type="PANTHER" id="PTHR45783">
    <property type="entry name" value="KINESIN LIGHT CHAIN"/>
    <property type="match status" value="1"/>
</dbReference>
<evidence type="ECO:0000313" key="6">
    <source>
        <dbReference type="EMBL" id="RUO97068.1"/>
    </source>
</evidence>
<dbReference type="InterPro" id="IPR011990">
    <property type="entry name" value="TPR-like_helical_dom_sf"/>
</dbReference>
<dbReference type="OrthoDB" id="5986190at2759"/>
<feature type="region of interest" description="Disordered" evidence="5">
    <location>
        <begin position="15"/>
        <end position="49"/>
    </location>
</feature>
<dbReference type="AlphaFoldDB" id="A0A433A2Z8"/>
<evidence type="ECO:0000256" key="1">
    <source>
        <dbReference type="ARBA" id="ARBA00004496"/>
    </source>
</evidence>
<keyword evidence="4" id="KW-0802">TPR repeat</keyword>
<evidence type="ECO:0000256" key="5">
    <source>
        <dbReference type="SAM" id="MobiDB-lite"/>
    </source>
</evidence>
<dbReference type="GO" id="GO:0005871">
    <property type="term" value="C:kinesin complex"/>
    <property type="evidence" value="ECO:0007669"/>
    <property type="project" value="InterPro"/>
</dbReference>
<comment type="caution">
    <text evidence="6">The sequence shown here is derived from an EMBL/GenBank/DDBJ whole genome shotgun (WGS) entry which is preliminary data.</text>
</comment>